<comment type="caution">
    <text evidence="1">The sequence shown here is derived from an EMBL/GenBank/DDBJ whole genome shotgun (WGS) entry which is preliminary data.</text>
</comment>
<organism evidence="1 2">
    <name type="scientific">Elysia crispata</name>
    <name type="common">lettuce slug</name>
    <dbReference type="NCBI Taxonomy" id="231223"/>
    <lineage>
        <taxon>Eukaryota</taxon>
        <taxon>Metazoa</taxon>
        <taxon>Spiralia</taxon>
        <taxon>Lophotrochozoa</taxon>
        <taxon>Mollusca</taxon>
        <taxon>Gastropoda</taxon>
        <taxon>Heterobranchia</taxon>
        <taxon>Euthyneura</taxon>
        <taxon>Panpulmonata</taxon>
        <taxon>Sacoglossa</taxon>
        <taxon>Placobranchoidea</taxon>
        <taxon>Plakobranchidae</taxon>
        <taxon>Elysia</taxon>
    </lineage>
</organism>
<protein>
    <submittedName>
        <fullName evidence="1">Uncharacterized protein</fullName>
    </submittedName>
</protein>
<gene>
    <name evidence="1" type="ORF">RRG08_045700</name>
</gene>
<evidence type="ECO:0000313" key="1">
    <source>
        <dbReference type="EMBL" id="KAK3761473.1"/>
    </source>
</evidence>
<dbReference type="EMBL" id="JAWDGP010004884">
    <property type="protein sequence ID" value="KAK3761473.1"/>
    <property type="molecule type" value="Genomic_DNA"/>
</dbReference>
<name>A0AAE1D9L9_9GAST</name>
<dbReference type="Proteomes" id="UP001283361">
    <property type="component" value="Unassembled WGS sequence"/>
</dbReference>
<evidence type="ECO:0000313" key="2">
    <source>
        <dbReference type="Proteomes" id="UP001283361"/>
    </source>
</evidence>
<accession>A0AAE1D9L9</accession>
<keyword evidence="2" id="KW-1185">Reference proteome</keyword>
<reference evidence="1" key="1">
    <citation type="journal article" date="2023" name="G3 (Bethesda)">
        <title>A reference genome for the long-term kleptoplast-retaining sea slug Elysia crispata morphotype clarki.</title>
        <authorList>
            <person name="Eastman K.E."/>
            <person name="Pendleton A.L."/>
            <person name="Shaikh M.A."/>
            <person name="Suttiyut T."/>
            <person name="Ogas R."/>
            <person name="Tomko P."/>
            <person name="Gavelis G."/>
            <person name="Widhalm J.R."/>
            <person name="Wisecaver J.H."/>
        </authorList>
    </citation>
    <scope>NUCLEOTIDE SEQUENCE</scope>
    <source>
        <strain evidence="1">ECLA1</strain>
    </source>
</reference>
<dbReference type="AlphaFoldDB" id="A0AAE1D9L9"/>
<sequence>MITVNQLPDIPIKQCEPHFGPQVPQFFPRFNQFLHVWHLTKLMVIRRCATLRDSRPSLINGHFDGHYSVLGQSSRPSRRAHSPHWTLGIEASWTGRPGSEVAWV</sequence>
<proteinExistence type="predicted"/>